<protein>
    <submittedName>
        <fullName evidence="1">Uncharacterized protein</fullName>
    </submittedName>
</protein>
<accession>A0A8J6KAT3</accession>
<comment type="caution">
    <text evidence="1">The sequence shown here is derived from an EMBL/GenBank/DDBJ whole genome shotgun (WGS) entry which is preliminary data.</text>
</comment>
<dbReference type="Proteomes" id="UP000770717">
    <property type="component" value="Unassembled WGS sequence"/>
</dbReference>
<dbReference type="AlphaFoldDB" id="A0A8J6KAT3"/>
<dbReference type="EMBL" id="WNTK01000003">
    <property type="protein sequence ID" value="KAG9487128.1"/>
    <property type="molecule type" value="Genomic_DNA"/>
</dbReference>
<evidence type="ECO:0000313" key="2">
    <source>
        <dbReference type="Proteomes" id="UP000770717"/>
    </source>
</evidence>
<name>A0A8J6KAT3_ELECQ</name>
<organism evidence="1 2">
    <name type="scientific">Eleutherodactylus coqui</name>
    <name type="common">Puerto Rican coqui</name>
    <dbReference type="NCBI Taxonomy" id="57060"/>
    <lineage>
        <taxon>Eukaryota</taxon>
        <taxon>Metazoa</taxon>
        <taxon>Chordata</taxon>
        <taxon>Craniata</taxon>
        <taxon>Vertebrata</taxon>
        <taxon>Euteleostomi</taxon>
        <taxon>Amphibia</taxon>
        <taxon>Batrachia</taxon>
        <taxon>Anura</taxon>
        <taxon>Neobatrachia</taxon>
        <taxon>Hyloidea</taxon>
        <taxon>Eleutherodactylidae</taxon>
        <taxon>Eleutherodactylinae</taxon>
        <taxon>Eleutherodactylus</taxon>
        <taxon>Eleutherodactylus</taxon>
    </lineage>
</organism>
<evidence type="ECO:0000313" key="1">
    <source>
        <dbReference type="EMBL" id="KAG9487128.1"/>
    </source>
</evidence>
<proteinExistence type="predicted"/>
<reference evidence="1" key="1">
    <citation type="thesis" date="2020" institute="ProQuest LLC" country="789 East Eisenhower Parkway, Ann Arbor, MI, USA">
        <title>Comparative Genomics and Chromosome Evolution.</title>
        <authorList>
            <person name="Mudd A.B."/>
        </authorList>
    </citation>
    <scope>NUCLEOTIDE SEQUENCE</scope>
    <source>
        <strain evidence="1">HN-11 Male</strain>
        <tissue evidence="1">Kidney and liver</tissue>
    </source>
</reference>
<keyword evidence="2" id="KW-1185">Reference proteome</keyword>
<sequence length="88" mass="9930">MLSTSDPPWLDTIDILFDQCNKFSWFPGMPSLLNASLNTGLAAKKAFSLLVPRLPRTYLVSEFSSEDFSLPFPPAFSQRKIYSVHMSI</sequence>
<gene>
    <name evidence="1" type="ORF">GDO78_007154</name>
</gene>